<proteinExistence type="predicted"/>
<evidence type="ECO:0000313" key="3">
    <source>
        <dbReference type="Proteomes" id="UP000465607"/>
    </source>
</evidence>
<dbReference type="Proteomes" id="UP000479563">
    <property type="component" value="Unassembled WGS sequence"/>
</dbReference>
<gene>
    <name evidence="1" type="ORF">GKE07_09545</name>
    <name evidence="2" type="ORF">GKE44_05155</name>
</gene>
<evidence type="ECO:0000313" key="4">
    <source>
        <dbReference type="Proteomes" id="UP000479563"/>
    </source>
</evidence>
<name>A0A6L5TAP1_9FIRM</name>
<evidence type="ECO:0000313" key="1">
    <source>
        <dbReference type="EMBL" id="MSC60434.1"/>
    </source>
</evidence>
<dbReference type="RefSeq" id="WP_138305329.1">
    <property type="nucleotide sequence ID" value="NZ_CYXM01000007.1"/>
</dbReference>
<accession>A0A6L5TAP1</accession>
<protein>
    <submittedName>
        <fullName evidence="1">Uncharacterized protein</fullName>
    </submittedName>
</protein>
<dbReference type="AlphaFoldDB" id="A0A6L5TAP1"/>
<dbReference type="Proteomes" id="UP000465607">
    <property type="component" value="Unassembled WGS sequence"/>
</dbReference>
<comment type="caution">
    <text evidence="1">The sequence shown here is derived from an EMBL/GenBank/DDBJ whole genome shotgun (WGS) entry which is preliminary data.</text>
</comment>
<dbReference type="EMBL" id="WKQP01000013">
    <property type="protein sequence ID" value="MSC60434.1"/>
    <property type="molecule type" value="Genomic_DNA"/>
</dbReference>
<sequence length="63" mass="7253">MIKYEKFSKTAPSIQYSIDKKTLVLILEENKKLSSNVKIMETHIRITVAKLEVFPVRCKVSAL</sequence>
<organism evidence="1 4">
    <name type="scientific">Agathobacter rectalis</name>
    <dbReference type="NCBI Taxonomy" id="39491"/>
    <lineage>
        <taxon>Bacteria</taxon>
        <taxon>Bacillati</taxon>
        <taxon>Bacillota</taxon>
        <taxon>Clostridia</taxon>
        <taxon>Lachnospirales</taxon>
        <taxon>Lachnospiraceae</taxon>
        <taxon>Agathobacter</taxon>
    </lineage>
</organism>
<dbReference type="EMBL" id="WKQV01000004">
    <property type="protein sequence ID" value="MSD26566.1"/>
    <property type="molecule type" value="Genomic_DNA"/>
</dbReference>
<reference evidence="3 4" key="1">
    <citation type="journal article" date="2019" name="Nat. Med.">
        <title>A library of human gut bacterial isolates paired with longitudinal multiomics data enables mechanistic microbiome research.</title>
        <authorList>
            <person name="Poyet M."/>
            <person name="Groussin M."/>
            <person name="Gibbons S.M."/>
            <person name="Avila-Pacheco J."/>
            <person name="Jiang X."/>
            <person name="Kearney S.M."/>
            <person name="Perrotta A.R."/>
            <person name="Berdy B."/>
            <person name="Zhao S."/>
            <person name="Lieberman T.D."/>
            <person name="Swanson P.K."/>
            <person name="Smith M."/>
            <person name="Roesemann S."/>
            <person name="Alexander J.E."/>
            <person name="Rich S.A."/>
            <person name="Livny J."/>
            <person name="Vlamakis H."/>
            <person name="Clish C."/>
            <person name="Bullock K."/>
            <person name="Deik A."/>
            <person name="Scott J."/>
            <person name="Pierce K.A."/>
            <person name="Xavier R.J."/>
            <person name="Alm E.J."/>
        </authorList>
    </citation>
    <scope>NUCLEOTIDE SEQUENCE [LARGE SCALE GENOMIC DNA]</scope>
    <source>
        <strain evidence="1 4">BIOML-A11</strain>
        <strain evidence="2 3">BIOML-A5</strain>
    </source>
</reference>
<evidence type="ECO:0000313" key="2">
    <source>
        <dbReference type="EMBL" id="MSD26566.1"/>
    </source>
</evidence>